<dbReference type="InterPro" id="IPR019920">
    <property type="entry name" value="F420-binding_dom_put"/>
</dbReference>
<keyword evidence="1" id="KW-0560">Oxidoreductase</keyword>
<dbReference type="RefSeq" id="WP_386674652.1">
    <property type="nucleotide sequence ID" value="NZ_JBHLTG010000008.1"/>
</dbReference>
<dbReference type="PANTHER" id="PTHR35176">
    <property type="entry name" value="HEME OXYGENASE HI_0854-RELATED"/>
    <property type="match status" value="1"/>
</dbReference>
<evidence type="ECO:0000256" key="1">
    <source>
        <dbReference type="ARBA" id="ARBA00023002"/>
    </source>
</evidence>
<keyword evidence="4" id="KW-1185">Reference proteome</keyword>
<dbReference type="Pfam" id="PF01243">
    <property type="entry name" value="PNPOx_N"/>
    <property type="match status" value="1"/>
</dbReference>
<dbReference type="PANTHER" id="PTHR35176:SF6">
    <property type="entry name" value="HEME OXYGENASE HI_0854-RELATED"/>
    <property type="match status" value="1"/>
</dbReference>
<dbReference type="SUPFAM" id="SSF50475">
    <property type="entry name" value="FMN-binding split barrel"/>
    <property type="match status" value="1"/>
</dbReference>
<accession>A0ABV6RXE0</accession>
<protein>
    <submittedName>
        <fullName evidence="3">TIGR03618 family F420-dependent PPOX class oxidoreductase</fullName>
    </submittedName>
</protein>
<comment type="caution">
    <text evidence="3">The sequence shown here is derived from an EMBL/GenBank/DDBJ whole genome shotgun (WGS) entry which is preliminary data.</text>
</comment>
<dbReference type="Gene3D" id="2.30.110.10">
    <property type="entry name" value="Electron Transport, Fmn-binding Protein, Chain A"/>
    <property type="match status" value="1"/>
</dbReference>
<name>A0ABV6RXE0_9GAMM</name>
<sequence>MPIRVPETIRTFLQQPHPAVMATVTKDGHPVTVATWYLLEPDGRVMINLDAGRLRLNHLRRDPRFALDVMDGADWYSHVALQLEVVDITDDAGLADIDALSRHYRGSDYPNRHRPRVSVRADVTKWMGWGALGER</sequence>
<evidence type="ECO:0000313" key="4">
    <source>
        <dbReference type="Proteomes" id="UP001589896"/>
    </source>
</evidence>
<dbReference type="NCBIfam" id="TIGR03618">
    <property type="entry name" value="Rv1155_F420"/>
    <property type="match status" value="1"/>
</dbReference>
<gene>
    <name evidence="3" type="ORF">ACFFGH_27790</name>
</gene>
<organism evidence="3 4">
    <name type="scientific">Lysobacter korlensis</name>
    <dbReference type="NCBI Taxonomy" id="553636"/>
    <lineage>
        <taxon>Bacteria</taxon>
        <taxon>Pseudomonadati</taxon>
        <taxon>Pseudomonadota</taxon>
        <taxon>Gammaproteobacteria</taxon>
        <taxon>Lysobacterales</taxon>
        <taxon>Lysobacteraceae</taxon>
        <taxon>Lysobacter</taxon>
    </lineage>
</organism>
<proteinExistence type="predicted"/>
<dbReference type="EMBL" id="JBHLTG010000008">
    <property type="protein sequence ID" value="MFC0681650.1"/>
    <property type="molecule type" value="Genomic_DNA"/>
</dbReference>
<evidence type="ECO:0000259" key="2">
    <source>
        <dbReference type="Pfam" id="PF01243"/>
    </source>
</evidence>
<evidence type="ECO:0000313" key="3">
    <source>
        <dbReference type="EMBL" id="MFC0681650.1"/>
    </source>
</evidence>
<dbReference type="InterPro" id="IPR052019">
    <property type="entry name" value="F420H2_bilvrd_red/Heme_oxyg"/>
</dbReference>
<dbReference type="Proteomes" id="UP001589896">
    <property type="component" value="Unassembled WGS sequence"/>
</dbReference>
<reference evidence="3 4" key="1">
    <citation type="submission" date="2024-09" db="EMBL/GenBank/DDBJ databases">
        <authorList>
            <person name="Sun Q."/>
            <person name="Mori K."/>
        </authorList>
    </citation>
    <scope>NUCLEOTIDE SEQUENCE [LARGE SCALE GENOMIC DNA]</scope>
    <source>
        <strain evidence="3 4">KCTC 23076</strain>
    </source>
</reference>
<dbReference type="InterPro" id="IPR012349">
    <property type="entry name" value="Split_barrel_FMN-bd"/>
</dbReference>
<dbReference type="InterPro" id="IPR011576">
    <property type="entry name" value="Pyridox_Oxase_N"/>
</dbReference>
<feature type="domain" description="Pyridoxamine 5'-phosphate oxidase N-terminal" evidence="2">
    <location>
        <begin position="6"/>
        <end position="129"/>
    </location>
</feature>